<dbReference type="Gene3D" id="3.50.50.60">
    <property type="entry name" value="FAD/NAD(P)-binding domain"/>
    <property type="match status" value="1"/>
</dbReference>
<dbReference type="PANTHER" id="PTHR13847">
    <property type="entry name" value="SARCOSINE DEHYDROGENASE-RELATED"/>
    <property type="match status" value="1"/>
</dbReference>
<sequence>MVGVTLAYFLTKLGSFDVTIIDKDISVKGASRQNANTITLIPFPAWTTINIWAVLKQNVLRDANPSSYFRFSLLLESQFRLWLFRYMRSRSASVVERSNLAIVKMGAFGFRLFDDYVADVTGAQPDLVDYHDEVVTTVLKGLTADEVASKDKVYAFLAQYDPYCHKASPEDTAKFVGASAMYRLKLKLLNTLKFCELARNKIVADLGVKFVQGEVNEVTHSARSVRAVGYRDAAGGQHSLGGFDKYVFCGGIESINLGRLVGTKVPIYGFKGHSLNVYVDQTSMPDSSYIVVPDNVAIARVGLNTSGMVRVTGYSDVVGNNLDTLPLRKQQLVAFTKKFIGEQHYDDSKADHWVGLRPVSADDVPIVGQSTKFDNLYWNTGHGSRGITHAPASAVLLTSIMAGTDAPKELEASDYSPARFGM</sequence>
<accession>A0A7S3J926</accession>
<dbReference type="PANTHER" id="PTHR13847:SF289">
    <property type="entry name" value="GLYCINE OXIDASE"/>
    <property type="match status" value="1"/>
</dbReference>
<protein>
    <recommendedName>
        <fullName evidence="2">FAD dependent oxidoreductase domain-containing protein</fullName>
    </recommendedName>
</protein>
<feature type="domain" description="FAD dependent oxidoreductase" evidence="2">
    <location>
        <begin position="1"/>
        <end position="398"/>
    </location>
</feature>
<name>A0A7S3J926_9SPIT</name>
<dbReference type="Gene3D" id="3.30.9.10">
    <property type="entry name" value="D-Amino Acid Oxidase, subunit A, domain 2"/>
    <property type="match status" value="1"/>
</dbReference>
<evidence type="ECO:0000313" key="3">
    <source>
        <dbReference type="EMBL" id="CAE0348961.1"/>
    </source>
</evidence>
<dbReference type="Pfam" id="PF01266">
    <property type="entry name" value="DAO"/>
    <property type="match status" value="1"/>
</dbReference>
<dbReference type="AlphaFoldDB" id="A0A7S3J926"/>
<evidence type="ECO:0000256" key="1">
    <source>
        <dbReference type="ARBA" id="ARBA00023002"/>
    </source>
</evidence>
<proteinExistence type="predicted"/>
<dbReference type="EMBL" id="HBII01018617">
    <property type="protein sequence ID" value="CAE0348961.1"/>
    <property type="molecule type" value="Transcribed_RNA"/>
</dbReference>
<evidence type="ECO:0000259" key="2">
    <source>
        <dbReference type="Pfam" id="PF01266"/>
    </source>
</evidence>
<dbReference type="InterPro" id="IPR036188">
    <property type="entry name" value="FAD/NAD-bd_sf"/>
</dbReference>
<keyword evidence="1" id="KW-0560">Oxidoreductase</keyword>
<reference evidence="3" key="1">
    <citation type="submission" date="2021-01" db="EMBL/GenBank/DDBJ databases">
        <authorList>
            <person name="Corre E."/>
            <person name="Pelletier E."/>
            <person name="Niang G."/>
            <person name="Scheremetjew M."/>
            <person name="Finn R."/>
            <person name="Kale V."/>
            <person name="Holt S."/>
            <person name="Cochrane G."/>
            <person name="Meng A."/>
            <person name="Brown T."/>
            <person name="Cohen L."/>
        </authorList>
    </citation>
    <scope>NUCLEOTIDE SEQUENCE</scope>
    <source>
        <strain evidence="3">FSP1.4</strain>
    </source>
</reference>
<dbReference type="GO" id="GO:0016491">
    <property type="term" value="F:oxidoreductase activity"/>
    <property type="evidence" value="ECO:0007669"/>
    <property type="project" value="UniProtKB-KW"/>
</dbReference>
<dbReference type="GO" id="GO:0005737">
    <property type="term" value="C:cytoplasm"/>
    <property type="evidence" value="ECO:0007669"/>
    <property type="project" value="TreeGrafter"/>
</dbReference>
<dbReference type="InterPro" id="IPR006076">
    <property type="entry name" value="FAD-dep_OxRdtase"/>
</dbReference>
<organism evidence="3">
    <name type="scientific">Euplotes harpa</name>
    <dbReference type="NCBI Taxonomy" id="151035"/>
    <lineage>
        <taxon>Eukaryota</taxon>
        <taxon>Sar</taxon>
        <taxon>Alveolata</taxon>
        <taxon>Ciliophora</taxon>
        <taxon>Intramacronucleata</taxon>
        <taxon>Spirotrichea</taxon>
        <taxon>Hypotrichia</taxon>
        <taxon>Euplotida</taxon>
        <taxon>Euplotidae</taxon>
        <taxon>Euplotes</taxon>
    </lineage>
</organism>
<gene>
    <name evidence="3" type="ORF">EHAR0213_LOCUS7873</name>
</gene>
<dbReference type="SUPFAM" id="SSF51971">
    <property type="entry name" value="Nucleotide-binding domain"/>
    <property type="match status" value="1"/>
</dbReference>